<proteinExistence type="predicted"/>
<dbReference type="EnsemblBacteria" id="ABJ62784">
    <property type="protein sequence ID" value="ABJ62784"/>
    <property type="gene ID" value="LEUM_1692"/>
</dbReference>
<accession>Q03VI8</accession>
<reference evidence="1 2" key="1">
    <citation type="journal article" date="2006" name="Proc. Natl. Acad. Sci. U.S.A.">
        <title>Comparative genomics of the lactic acid bacteria.</title>
        <authorList>
            <person name="Makarova K."/>
            <person name="Slesarev A."/>
            <person name="Wolf Y."/>
            <person name="Sorokin A."/>
            <person name="Mirkin B."/>
            <person name="Koonin E."/>
            <person name="Pavlov A."/>
            <person name="Pavlova N."/>
            <person name="Karamychev V."/>
            <person name="Polouchine N."/>
            <person name="Shakhova V."/>
            <person name="Grigoriev I."/>
            <person name="Lou Y."/>
            <person name="Rohksar D."/>
            <person name="Lucas S."/>
            <person name="Huang K."/>
            <person name="Goodstein D.M."/>
            <person name="Hawkins T."/>
            <person name="Plengvidhya V."/>
            <person name="Welker D."/>
            <person name="Hughes J."/>
            <person name="Goh Y."/>
            <person name="Benson A."/>
            <person name="Baldwin K."/>
            <person name="Lee J.H."/>
            <person name="Diaz-Muniz I."/>
            <person name="Dosti B."/>
            <person name="Smeianov V."/>
            <person name="Wechter W."/>
            <person name="Barabote R."/>
            <person name="Lorca G."/>
            <person name="Altermann E."/>
            <person name="Barrangou R."/>
            <person name="Ganesan B."/>
            <person name="Xie Y."/>
            <person name="Rawsthorne H."/>
            <person name="Tamir D."/>
            <person name="Parker C."/>
            <person name="Breidt F."/>
            <person name="Broadbent J."/>
            <person name="Hutkins R."/>
            <person name="O'Sullivan D."/>
            <person name="Steele J."/>
            <person name="Unlu G."/>
            <person name="Saier M."/>
            <person name="Klaenhammer T."/>
            <person name="Richardson P."/>
            <person name="Kozyavkin S."/>
            <person name="Weimer B."/>
            <person name="Mills D."/>
        </authorList>
    </citation>
    <scope>NUCLEOTIDE SEQUENCE [LARGE SCALE GENOMIC DNA]</scope>
    <source>
        <strain evidence="2">ATCC 8293 / DSM 20343 / BCRC 11652 / CCM 1803 / JCM 6124 / NCDO 523 / NBRC 100496 / NCIMB 8023 / NCTC 12954 / NRRL B-1118 / 37Y</strain>
    </source>
</reference>
<dbReference type="Proteomes" id="UP000000362">
    <property type="component" value="Chromosome"/>
</dbReference>
<dbReference type="EMBL" id="CP000414">
    <property type="protein sequence ID" value="ABJ62784.1"/>
    <property type="molecule type" value="Genomic_DNA"/>
</dbReference>
<organism evidence="1 2">
    <name type="scientific">Leuconostoc mesenteroides subsp. mesenteroides (strain ATCC 8293 / DSM 20343 / BCRC 11652 / CCM 1803 / JCM 6124 / NCDO 523 / NBRC 100496 / NCIMB 8023 / NCTC 12954 / NRRL B-1118 / 37Y)</name>
    <dbReference type="NCBI Taxonomy" id="203120"/>
    <lineage>
        <taxon>Bacteria</taxon>
        <taxon>Bacillati</taxon>
        <taxon>Bacillota</taxon>
        <taxon>Bacilli</taxon>
        <taxon>Lactobacillales</taxon>
        <taxon>Lactobacillaceae</taxon>
        <taxon>Leuconostoc</taxon>
    </lineage>
</organism>
<dbReference type="KEGG" id="lme:LEUM_1692"/>
<evidence type="ECO:0000313" key="2">
    <source>
        <dbReference type="Proteomes" id="UP000000362"/>
    </source>
</evidence>
<dbReference type="HOGENOM" id="CLU_3414790_0_0_9"/>
<keyword evidence="2" id="KW-1185">Reference proteome</keyword>
<sequence length="27" mass="3078">MRVVEVILNDNGNGFLSIQEQFTQRLG</sequence>
<dbReference type="AlphaFoldDB" id="Q03VI8"/>
<name>Q03VI8_LEUMM</name>
<evidence type="ECO:0000313" key="1">
    <source>
        <dbReference type="EMBL" id="ABJ62784.1"/>
    </source>
</evidence>
<gene>
    <name evidence="1" type="ordered locus">LEUM_1692</name>
</gene>
<protein>
    <submittedName>
        <fullName evidence="1">Uncharacterized protein</fullName>
    </submittedName>
</protein>